<evidence type="ECO:0000256" key="8">
    <source>
        <dbReference type="ARBA" id="ARBA00023306"/>
    </source>
</evidence>
<keyword evidence="5" id="KW-0507">mRNA processing</keyword>
<dbReference type="InterPro" id="IPR053822">
    <property type="entry name" value="SDE2-like_dom"/>
</dbReference>
<evidence type="ECO:0000256" key="3">
    <source>
        <dbReference type="ARBA" id="ARBA00008726"/>
    </source>
</evidence>
<proteinExistence type="inferred from homology"/>
<dbReference type="PANTHER" id="PTHR12786">
    <property type="entry name" value="SPLICING FACTOR SF3A-RELATED"/>
    <property type="match status" value="1"/>
</dbReference>
<dbReference type="PANTHER" id="PTHR12786:SF1">
    <property type="entry name" value="SPLICING REGULATOR SDE2"/>
    <property type="match status" value="1"/>
</dbReference>
<evidence type="ECO:0000256" key="5">
    <source>
        <dbReference type="ARBA" id="ARBA00022664"/>
    </source>
</evidence>
<sequence>IEADHLTLDLVQSRLAAVTGIPVDSQRLTTAGGLLCSDGVFGAAAATSGTHAAQRVVYLSLGMRVAGGKGGFGSELRKMGARLAARKATNFDSCRDLNGRRLKTAKRAKAYVVGWSQWMADGVG</sequence>
<evidence type="ECO:0000313" key="10">
    <source>
        <dbReference type="EMBL" id="RKP25949.1"/>
    </source>
</evidence>
<comment type="subcellular location">
    <subcellularLocation>
        <location evidence="2">Cytoplasm</location>
    </subcellularLocation>
    <subcellularLocation>
        <location evidence="1">Nucleus</location>
    </subcellularLocation>
</comment>
<feature type="non-terminal residue" evidence="10">
    <location>
        <position position="1"/>
    </location>
</feature>
<dbReference type="GO" id="GO:0005737">
    <property type="term" value="C:cytoplasm"/>
    <property type="evidence" value="ECO:0007669"/>
    <property type="project" value="UniProtKB-SubCell"/>
</dbReference>
<organism evidence="10 11">
    <name type="scientific">Syncephalis pseudoplumigaleata</name>
    <dbReference type="NCBI Taxonomy" id="1712513"/>
    <lineage>
        <taxon>Eukaryota</taxon>
        <taxon>Fungi</taxon>
        <taxon>Fungi incertae sedis</taxon>
        <taxon>Zoopagomycota</taxon>
        <taxon>Zoopagomycotina</taxon>
        <taxon>Zoopagomycetes</taxon>
        <taxon>Zoopagales</taxon>
        <taxon>Piptocephalidaceae</taxon>
        <taxon>Syncephalis</taxon>
    </lineage>
</organism>
<name>A0A4V1J1R2_9FUNG</name>
<dbReference type="GO" id="GO:0008380">
    <property type="term" value="P:RNA splicing"/>
    <property type="evidence" value="ECO:0007669"/>
    <property type="project" value="UniProtKB-KW"/>
</dbReference>
<evidence type="ECO:0000256" key="4">
    <source>
        <dbReference type="ARBA" id="ARBA00022490"/>
    </source>
</evidence>
<dbReference type="EMBL" id="KZ989563">
    <property type="protein sequence ID" value="RKP25949.1"/>
    <property type="molecule type" value="Genomic_DNA"/>
</dbReference>
<accession>A0A4V1J1R2</accession>
<dbReference type="Proteomes" id="UP000278143">
    <property type="component" value="Unassembled WGS sequence"/>
</dbReference>
<feature type="domain" description="SDE2-like" evidence="9">
    <location>
        <begin position="67"/>
        <end position="110"/>
    </location>
</feature>
<dbReference type="Pfam" id="PF22782">
    <property type="entry name" value="SDE2"/>
    <property type="match status" value="1"/>
</dbReference>
<evidence type="ECO:0000313" key="11">
    <source>
        <dbReference type="Proteomes" id="UP000278143"/>
    </source>
</evidence>
<evidence type="ECO:0000256" key="7">
    <source>
        <dbReference type="ARBA" id="ARBA00023242"/>
    </source>
</evidence>
<dbReference type="OrthoDB" id="547031at2759"/>
<keyword evidence="6" id="KW-0508">mRNA splicing</keyword>
<dbReference type="AlphaFoldDB" id="A0A4V1J1R2"/>
<keyword evidence="8" id="KW-0131">Cell cycle</keyword>
<evidence type="ECO:0000259" key="9">
    <source>
        <dbReference type="Pfam" id="PF22782"/>
    </source>
</evidence>
<evidence type="ECO:0000256" key="6">
    <source>
        <dbReference type="ARBA" id="ARBA00023187"/>
    </source>
</evidence>
<dbReference type="GO" id="GO:0005634">
    <property type="term" value="C:nucleus"/>
    <property type="evidence" value="ECO:0007669"/>
    <property type="project" value="UniProtKB-SubCell"/>
</dbReference>
<keyword evidence="4" id="KW-0963">Cytoplasm</keyword>
<gene>
    <name evidence="10" type="ORF">SYNPS1DRAFT_14908</name>
</gene>
<protein>
    <submittedName>
        <fullName evidence="10">Telomere stability and silencing-domain-containing protein</fullName>
    </submittedName>
</protein>
<comment type="similarity">
    <text evidence="3">Belongs to the SDE2 family.</text>
</comment>
<reference evidence="11" key="1">
    <citation type="journal article" date="2018" name="Nat. Microbiol.">
        <title>Leveraging single-cell genomics to expand the fungal tree of life.</title>
        <authorList>
            <person name="Ahrendt S.R."/>
            <person name="Quandt C.A."/>
            <person name="Ciobanu D."/>
            <person name="Clum A."/>
            <person name="Salamov A."/>
            <person name="Andreopoulos B."/>
            <person name="Cheng J.F."/>
            <person name="Woyke T."/>
            <person name="Pelin A."/>
            <person name="Henrissat B."/>
            <person name="Reynolds N.K."/>
            <person name="Benny G.L."/>
            <person name="Smith M.E."/>
            <person name="James T.Y."/>
            <person name="Grigoriev I.V."/>
        </authorList>
    </citation>
    <scope>NUCLEOTIDE SEQUENCE [LARGE SCALE GENOMIC DNA]</scope>
    <source>
        <strain evidence="11">Benny S71-1</strain>
    </source>
</reference>
<dbReference type="InterPro" id="IPR051421">
    <property type="entry name" value="RNA_Proc_DNA_Dmg_Regulator"/>
</dbReference>
<keyword evidence="7" id="KW-0539">Nucleus</keyword>
<dbReference type="GO" id="GO:0006397">
    <property type="term" value="P:mRNA processing"/>
    <property type="evidence" value="ECO:0007669"/>
    <property type="project" value="UniProtKB-KW"/>
</dbReference>
<keyword evidence="11" id="KW-1185">Reference proteome</keyword>
<evidence type="ECO:0000256" key="2">
    <source>
        <dbReference type="ARBA" id="ARBA00004496"/>
    </source>
</evidence>
<evidence type="ECO:0000256" key="1">
    <source>
        <dbReference type="ARBA" id="ARBA00004123"/>
    </source>
</evidence>